<dbReference type="Proteomes" id="UP000481947">
    <property type="component" value="Unassembled WGS sequence"/>
</dbReference>
<dbReference type="RefSeq" id="WP_161123898.1">
    <property type="nucleotide sequence ID" value="NZ_VYSB01000001.1"/>
</dbReference>
<dbReference type="EMBL" id="VYSB01000001">
    <property type="protein sequence ID" value="MYZ50930.1"/>
    <property type="molecule type" value="Genomic_DNA"/>
</dbReference>
<evidence type="ECO:0000313" key="8">
    <source>
        <dbReference type="EMBL" id="MYZ52704.1"/>
    </source>
</evidence>
<protein>
    <submittedName>
        <fullName evidence="3">Helix-turn-helix domain-containing protein</fullName>
    </submittedName>
</protein>
<dbReference type="AlphaFoldDB" id="A0A7C9J617"/>
<dbReference type="EMBL" id="VYSB01000001">
    <property type="protein sequence ID" value="MYZ50668.1"/>
    <property type="molecule type" value="Genomic_DNA"/>
</dbReference>
<accession>A0A7C9J617</accession>
<dbReference type="EMBL" id="VYSB01000004">
    <property type="protein sequence ID" value="MYZ51581.1"/>
    <property type="molecule type" value="Genomic_DNA"/>
</dbReference>
<comment type="caution">
    <text evidence="3">The sequence shown here is derived from an EMBL/GenBank/DDBJ whole genome shotgun (WGS) entry which is preliminary data.</text>
</comment>
<evidence type="ECO:0000313" key="9">
    <source>
        <dbReference type="EMBL" id="MYZ53463.1"/>
    </source>
</evidence>
<gene>
    <name evidence="2" type="ORF">F5985_00560</name>
    <name evidence="3" type="ORF">F5985_01960</name>
    <name evidence="4" type="ORF">F5985_01980</name>
    <name evidence="5" type="ORF">F5985_03475</name>
    <name evidence="6" type="ORF">F5985_04515</name>
    <name evidence="7" type="ORF">F5985_05390</name>
    <name evidence="8" type="ORF">F5985_11280</name>
    <name evidence="9" type="ORF">F5985_15315</name>
    <name evidence="10" type="ORF">F5985_16455</name>
</gene>
<organism evidence="3 11">
    <name type="scientific">Malikia spinosa</name>
    <dbReference type="NCBI Taxonomy" id="86180"/>
    <lineage>
        <taxon>Bacteria</taxon>
        <taxon>Pseudomonadati</taxon>
        <taxon>Pseudomonadota</taxon>
        <taxon>Betaproteobacteria</taxon>
        <taxon>Burkholderiales</taxon>
        <taxon>Comamonadaceae</taxon>
        <taxon>Malikia</taxon>
    </lineage>
</organism>
<feature type="region of interest" description="Disordered" evidence="1">
    <location>
        <begin position="140"/>
        <end position="161"/>
    </location>
</feature>
<dbReference type="EMBL" id="VYSB01000025">
    <property type="protein sequence ID" value="MYZ53676.1"/>
    <property type="molecule type" value="Genomic_DNA"/>
</dbReference>
<reference evidence="3 11" key="1">
    <citation type="submission" date="2019-09" db="EMBL/GenBank/DDBJ databases">
        <title>Identification of Malikia spinosa a prominent benzene-, toluene-, and ethylbenzene-degrading bacterium: enrichment, isolation and whole genome sequencing.</title>
        <authorList>
            <person name="Tancsics A."/>
            <person name="Revesz F."/>
            <person name="Kriszt B."/>
        </authorList>
    </citation>
    <scope>NUCLEOTIDE SEQUENCE [LARGE SCALE GENOMIC DNA]</scope>
    <source>
        <strain evidence="3 11">AB6</strain>
    </source>
</reference>
<name>A0A7C9J617_9BURK</name>
<evidence type="ECO:0000313" key="5">
    <source>
        <dbReference type="EMBL" id="MYZ51221.1"/>
    </source>
</evidence>
<evidence type="ECO:0000313" key="10">
    <source>
        <dbReference type="EMBL" id="MYZ53676.1"/>
    </source>
</evidence>
<dbReference type="EMBL" id="VYSB01000001">
    <property type="protein sequence ID" value="MYZ50932.1"/>
    <property type="molecule type" value="Genomic_DNA"/>
</dbReference>
<evidence type="ECO:0000313" key="2">
    <source>
        <dbReference type="EMBL" id="MYZ50668.1"/>
    </source>
</evidence>
<dbReference type="EMBL" id="VYSB01000020">
    <property type="protein sequence ID" value="MYZ53463.1"/>
    <property type="molecule type" value="Genomic_DNA"/>
</dbReference>
<evidence type="ECO:0000313" key="6">
    <source>
        <dbReference type="EMBL" id="MYZ51416.1"/>
    </source>
</evidence>
<dbReference type="EMBL" id="VYSB01000002">
    <property type="protein sequence ID" value="MYZ51221.1"/>
    <property type="molecule type" value="Genomic_DNA"/>
</dbReference>
<dbReference type="InterPro" id="IPR009057">
    <property type="entry name" value="Homeodomain-like_sf"/>
</dbReference>
<evidence type="ECO:0000313" key="7">
    <source>
        <dbReference type="EMBL" id="MYZ51581.1"/>
    </source>
</evidence>
<feature type="compositionally biased region" description="Polar residues" evidence="1">
    <location>
        <begin position="150"/>
        <end position="161"/>
    </location>
</feature>
<evidence type="ECO:0000313" key="3">
    <source>
        <dbReference type="EMBL" id="MYZ50930.1"/>
    </source>
</evidence>
<dbReference type="Pfam" id="PF13565">
    <property type="entry name" value="HTH_32"/>
    <property type="match status" value="1"/>
</dbReference>
<sequence>MGKRLDTRLSEEDRLALEQVVRKSPDWRARERAKTLLLLSQPLLSREVAKLQNLHIETVRMTWQHWVKEGMDGLVDKPRSGAPRKLDQSAVDRLVQWAKEKPSTAVELLQRHTQAQGTPVNTDTLIRALKAKGLVWKRTRHCVKKRETKPSSPSPARQSTS</sequence>
<dbReference type="SUPFAM" id="SSF46689">
    <property type="entry name" value="Homeodomain-like"/>
    <property type="match status" value="1"/>
</dbReference>
<dbReference type="EMBL" id="VYSB01000003">
    <property type="protein sequence ID" value="MYZ51416.1"/>
    <property type="molecule type" value="Genomic_DNA"/>
</dbReference>
<evidence type="ECO:0000313" key="11">
    <source>
        <dbReference type="Proteomes" id="UP000481947"/>
    </source>
</evidence>
<evidence type="ECO:0000256" key="1">
    <source>
        <dbReference type="SAM" id="MobiDB-lite"/>
    </source>
</evidence>
<dbReference type="EMBL" id="VYSB01000011">
    <property type="protein sequence ID" value="MYZ52704.1"/>
    <property type="molecule type" value="Genomic_DNA"/>
</dbReference>
<proteinExistence type="predicted"/>
<evidence type="ECO:0000313" key="4">
    <source>
        <dbReference type="EMBL" id="MYZ50932.1"/>
    </source>
</evidence>